<evidence type="ECO:0000259" key="2">
    <source>
        <dbReference type="Pfam" id="PF02384"/>
    </source>
</evidence>
<feature type="region of interest" description="Disordered" evidence="1">
    <location>
        <begin position="1"/>
        <end position="23"/>
    </location>
</feature>
<dbReference type="Gene3D" id="3.40.50.150">
    <property type="entry name" value="Vaccinia Virus protein VP39"/>
    <property type="match status" value="1"/>
</dbReference>
<evidence type="ECO:0000313" key="4">
    <source>
        <dbReference type="Proteomes" id="UP000830115"/>
    </source>
</evidence>
<keyword evidence="3" id="KW-0808">Transferase</keyword>
<dbReference type="PRINTS" id="PR00507">
    <property type="entry name" value="N12N6MTFRASE"/>
</dbReference>
<organism evidence="3 4">
    <name type="scientific">Streptomyces halobius</name>
    <dbReference type="NCBI Taxonomy" id="2879846"/>
    <lineage>
        <taxon>Bacteria</taxon>
        <taxon>Bacillati</taxon>
        <taxon>Actinomycetota</taxon>
        <taxon>Actinomycetes</taxon>
        <taxon>Kitasatosporales</taxon>
        <taxon>Streptomycetaceae</taxon>
        <taxon>Streptomyces</taxon>
    </lineage>
</organism>
<dbReference type="Proteomes" id="UP000830115">
    <property type="component" value="Chromosome"/>
</dbReference>
<evidence type="ECO:0000313" key="3">
    <source>
        <dbReference type="EMBL" id="UQA93666.1"/>
    </source>
</evidence>
<dbReference type="EMBL" id="CP086322">
    <property type="protein sequence ID" value="UQA93666.1"/>
    <property type="molecule type" value="Genomic_DNA"/>
</dbReference>
<dbReference type="InterPro" id="IPR029063">
    <property type="entry name" value="SAM-dependent_MTases_sf"/>
</dbReference>
<keyword evidence="3" id="KW-0489">Methyltransferase</keyword>
<protein>
    <submittedName>
        <fullName evidence="3">SAM-dependent methyltransferase</fullName>
    </submittedName>
</protein>
<name>A0ABY4M7C9_9ACTN</name>
<dbReference type="InterPro" id="IPR003356">
    <property type="entry name" value="DNA_methylase_A-5"/>
</dbReference>
<dbReference type="GO" id="GO:0008168">
    <property type="term" value="F:methyltransferase activity"/>
    <property type="evidence" value="ECO:0007669"/>
    <property type="project" value="UniProtKB-KW"/>
</dbReference>
<gene>
    <name evidence="3" type="ORF">K9S39_19000</name>
</gene>
<sequence>MATAAASPARSRRVKPSGDPHGHAMRVGEAVAGVWHRQHGGTRIEVPIGLVAALALIRQKDEKGPDLKAQILAQDDTQLIAMFREIWSTHWIHRPDLIDRARILHEWLNDEEIDDHRAYLVRAVTKAALDQGLFDLTGHAEPYLRGQTDVLSPVMMLVRSSGAQQGLGEYHTPADIADAMANVLAAESVIDIQLAVKEPQRGEHIHDPAAGSGGLLRSAAQRLRERGLDPADFQWSMVDIDEIAAACAAVNSIIWSLGPRVTVACADSIANPNAVEEAMKHARAVFAHRDETLGKARIIAAVRQAQQLLEQAAPVAA</sequence>
<keyword evidence="4" id="KW-1185">Reference proteome</keyword>
<dbReference type="Pfam" id="PF02384">
    <property type="entry name" value="N6_Mtase"/>
    <property type="match status" value="1"/>
</dbReference>
<dbReference type="SUPFAM" id="SSF53335">
    <property type="entry name" value="S-adenosyl-L-methionine-dependent methyltransferases"/>
    <property type="match status" value="1"/>
</dbReference>
<accession>A0ABY4M7C9</accession>
<dbReference type="RefSeq" id="WP_248864542.1">
    <property type="nucleotide sequence ID" value="NZ_CP086322.1"/>
</dbReference>
<dbReference type="GO" id="GO:0032259">
    <property type="term" value="P:methylation"/>
    <property type="evidence" value="ECO:0007669"/>
    <property type="project" value="UniProtKB-KW"/>
</dbReference>
<evidence type="ECO:0000256" key="1">
    <source>
        <dbReference type="SAM" id="MobiDB-lite"/>
    </source>
</evidence>
<proteinExistence type="predicted"/>
<reference evidence="3" key="1">
    <citation type="submission" date="2021-10" db="EMBL/GenBank/DDBJ databases">
        <title>Streptomyces nigrumlapis sp.nov.,an antimicrobial producing actinobacterium isolated from Black Gobi rocks.</title>
        <authorList>
            <person name="Wen Y."/>
            <person name="Zhang W."/>
            <person name="Liu X.G."/>
        </authorList>
    </citation>
    <scope>NUCLEOTIDE SEQUENCE</scope>
    <source>
        <strain evidence="3">ST13-2-2</strain>
    </source>
</reference>
<feature type="domain" description="DNA methylase adenine-specific" evidence="2">
    <location>
        <begin position="164"/>
        <end position="275"/>
    </location>
</feature>